<dbReference type="STRING" id="676599.ARC20_16565"/>
<feature type="transmembrane region" description="Helical" evidence="1">
    <location>
        <begin position="394"/>
        <end position="411"/>
    </location>
</feature>
<feature type="domain" description="YdbS-like PH" evidence="2">
    <location>
        <begin position="69"/>
        <end position="146"/>
    </location>
</feature>
<keyword evidence="1" id="KW-0812">Transmembrane</keyword>
<dbReference type="Proteomes" id="UP000051802">
    <property type="component" value="Unassembled WGS sequence"/>
</dbReference>
<dbReference type="PIRSF" id="PIRSF026631">
    <property type="entry name" value="UCP026631"/>
    <property type="match status" value="1"/>
</dbReference>
<feature type="transmembrane region" description="Helical" evidence="1">
    <location>
        <begin position="184"/>
        <end position="209"/>
    </location>
</feature>
<evidence type="ECO:0000313" key="3">
    <source>
        <dbReference type="EMBL" id="KRG37418.1"/>
    </source>
</evidence>
<sequence>MSTPDLETGEQRLHPLSWLFVLLQQARQFFIPLVLVVFFGQRGDREDGYANLASLGAIGVLVAISVLQYLTYRYRLGADAIHIRSGLLERSWRDIPYARIHNVALHQSVLHRMFGVAEVRLESAGGARPEAQMRVLRLDRALALEQRVRQGTHATPGIDASTDGTTPAAEPSVRTLLRLPVPEVIRLGLVSNRGMVVVAAAFGVLYQVFPQRSVSNFITNNGEVAYRYVHDLHPGMAATAVAALLLLAALLLAMRALSVLLALVQYHGFTLSEIERRLTVERGLLTRIRTSTTRRRIQAWTLREGFLHRCLRRRRLQVDTAASQQHDDHGRAFRDVAPIATPQACDDLIADLLPHAAWPPAQWTPVPRANGWRLALPSLWLLPVAAMASWHLGPWAWLLLAWWPWALFSAYRQIARMGWSVEGERIVVRGGWWDRWWRMAELDKLQALRLSRSPLDRLFGTASLWLDTAGAQASAPPLRLRLLPEAQAQALYEQLGTRLARRRLRW</sequence>
<proteinExistence type="predicted"/>
<dbReference type="PANTHER" id="PTHR34473:SF2">
    <property type="entry name" value="UPF0699 TRANSMEMBRANE PROTEIN YDBT"/>
    <property type="match status" value="1"/>
</dbReference>
<feature type="transmembrane region" description="Helical" evidence="1">
    <location>
        <begin position="52"/>
        <end position="72"/>
    </location>
</feature>
<feature type="transmembrane region" description="Helical" evidence="1">
    <location>
        <begin position="16"/>
        <end position="40"/>
    </location>
</feature>
<dbReference type="AlphaFoldDB" id="A0A0R0A5S6"/>
<organism evidence="3 4">
    <name type="scientific">Stenotrophomonas panacihumi</name>
    <dbReference type="NCBI Taxonomy" id="676599"/>
    <lineage>
        <taxon>Bacteria</taxon>
        <taxon>Pseudomonadati</taxon>
        <taxon>Pseudomonadota</taxon>
        <taxon>Gammaproteobacteria</taxon>
        <taxon>Lysobacterales</taxon>
        <taxon>Lysobacteraceae</taxon>
        <taxon>Stenotrophomonas</taxon>
    </lineage>
</organism>
<accession>A0A0R0A5S6</accession>
<evidence type="ECO:0000256" key="1">
    <source>
        <dbReference type="SAM" id="Phobius"/>
    </source>
</evidence>
<name>A0A0R0A5S6_9GAMM</name>
<dbReference type="OrthoDB" id="240564at2"/>
<feature type="domain" description="YdbS-like PH" evidence="2">
    <location>
        <begin position="416"/>
        <end position="495"/>
    </location>
</feature>
<dbReference type="InterPro" id="IPR014529">
    <property type="entry name" value="UCP026631"/>
</dbReference>
<evidence type="ECO:0000259" key="2">
    <source>
        <dbReference type="Pfam" id="PF03703"/>
    </source>
</evidence>
<dbReference type="PANTHER" id="PTHR34473">
    <property type="entry name" value="UPF0699 TRANSMEMBRANE PROTEIN YDBS"/>
    <property type="match status" value="1"/>
</dbReference>
<dbReference type="InterPro" id="IPR005182">
    <property type="entry name" value="YdbS-like_PH"/>
</dbReference>
<gene>
    <name evidence="3" type="ORF">ARC20_16565</name>
</gene>
<feature type="domain" description="YdbS-like PH" evidence="2">
    <location>
        <begin position="275"/>
        <end position="325"/>
    </location>
</feature>
<keyword evidence="4" id="KW-1185">Reference proteome</keyword>
<evidence type="ECO:0000313" key="4">
    <source>
        <dbReference type="Proteomes" id="UP000051802"/>
    </source>
</evidence>
<reference evidence="3 4" key="1">
    <citation type="submission" date="2015-10" db="EMBL/GenBank/DDBJ databases">
        <title>Genome sequencing and analysis of members of genus Stenotrophomonas.</title>
        <authorList>
            <person name="Patil P.P."/>
            <person name="Midha S."/>
            <person name="Patil P.B."/>
        </authorList>
    </citation>
    <scope>NUCLEOTIDE SEQUENCE [LARGE SCALE GENOMIC DNA]</scope>
    <source>
        <strain evidence="3 4">JCM 16536</strain>
    </source>
</reference>
<feature type="transmembrane region" description="Helical" evidence="1">
    <location>
        <begin position="236"/>
        <end position="264"/>
    </location>
</feature>
<keyword evidence="1" id="KW-1133">Transmembrane helix</keyword>
<dbReference type="RefSeq" id="WP_057649330.1">
    <property type="nucleotide sequence ID" value="NZ_LLXU01000135.1"/>
</dbReference>
<dbReference type="Pfam" id="PF03703">
    <property type="entry name" value="bPH_2"/>
    <property type="match status" value="3"/>
</dbReference>
<dbReference type="EMBL" id="LLXU01000135">
    <property type="protein sequence ID" value="KRG37418.1"/>
    <property type="molecule type" value="Genomic_DNA"/>
</dbReference>
<comment type="caution">
    <text evidence="3">The sequence shown here is derived from an EMBL/GenBank/DDBJ whole genome shotgun (WGS) entry which is preliminary data.</text>
</comment>
<protein>
    <recommendedName>
        <fullName evidence="2">YdbS-like PH domain-containing protein</fullName>
    </recommendedName>
</protein>
<keyword evidence="1" id="KW-0472">Membrane</keyword>